<organism evidence="2 3">
    <name type="scientific">Caenorhabditis japonica</name>
    <dbReference type="NCBI Taxonomy" id="281687"/>
    <lineage>
        <taxon>Eukaryota</taxon>
        <taxon>Metazoa</taxon>
        <taxon>Ecdysozoa</taxon>
        <taxon>Nematoda</taxon>
        <taxon>Chromadorea</taxon>
        <taxon>Rhabditida</taxon>
        <taxon>Rhabditina</taxon>
        <taxon>Rhabditomorpha</taxon>
        <taxon>Rhabditoidea</taxon>
        <taxon>Rhabditidae</taxon>
        <taxon>Peloderinae</taxon>
        <taxon>Caenorhabditis</taxon>
    </lineage>
</organism>
<evidence type="ECO:0000313" key="2">
    <source>
        <dbReference type="EnsemblMetazoa" id="CJA13034.1"/>
    </source>
</evidence>
<keyword evidence="3" id="KW-1185">Reference proteome</keyword>
<sequence length="152" mass="17586">MSNFLRVRYEDCWAAIKENADGVILVANPEEHTGADLQPWYTEFVEKENIDLKCVMVILNEQGAKKTNHEQISAFQILPELRGVHHVAHHFGTEAMQVKVEVNNFMATILGMEQRMMEMAEAHGLEYRNVMEEEEEEEIRDDGDNDDDDDDF</sequence>
<proteinExistence type="predicted"/>
<reference evidence="3" key="1">
    <citation type="submission" date="2010-08" db="EMBL/GenBank/DDBJ databases">
        <authorList>
            <consortium name="Caenorhabditis japonica Sequencing Consortium"/>
            <person name="Wilson R.K."/>
        </authorList>
    </citation>
    <scope>NUCLEOTIDE SEQUENCE [LARGE SCALE GENOMIC DNA]</scope>
    <source>
        <strain evidence="3">DF5081</strain>
    </source>
</reference>
<evidence type="ECO:0000313" key="3">
    <source>
        <dbReference type="Proteomes" id="UP000005237"/>
    </source>
</evidence>
<reference evidence="2" key="2">
    <citation type="submission" date="2022-06" db="UniProtKB">
        <authorList>
            <consortium name="EnsemblMetazoa"/>
        </authorList>
    </citation>
    <scope>IDENTIFICATION</scope>
    <source>
        <strain evidence="2">DF5081</strain>
    </source>
</reference>
<dbReference type="Proteomes" id="UP000005237">
    <property type="component" value="Unassembled WGS sequence"/>
</dbReference>
<protein>
    <submittedName>
        <fullName evidence="2">Uncharacterized protein</fullName>
    </submittedName>
</protein>
<evidence type="ECO:0000256" key="1">
    <source>
        <dbReference type="SAM" id="MobiDB-lite"/>
    </source>
</evidence>
<name>A0A8R1DVX6_CAEJA</name>
<accession>A0A8R1DVX6</accession>
<dbReference type="AlphaFoldDB" id="A0A8R1DVX6"/>
<feature type="region of interest" description="Disordered" evidence="1">
    <location>
        <begin position="132"/>
        <end position="152"/>
    </location>
</feature>
<dbReference type="EnsemblMetazoa" id="CJA13034.1">
    <property type="protein sequence ID" value="CJA13034.1"/>
    <property type="gene ID" value="WBGene00132238"/>
</dbReference>